<keyword evidence="5 8" id="KW-0378">Hydrolase</keyword>
<dbReference type="PANTHER" id="PTHR21039:SF0">
    <property type="entry name" value="HISTIDINOL-PHOSPHATASE"/>
    <property type="match status" value="1"/>
</dbReference>
<dbReference type="Proteomes" id="UP001303532">
    <property type="component" value="Chromosome"/>
</dbReference>
<accession>A0ABZ0KV03</accession>
<evidence type="ECO:0000256" key="7">
    <source>
        <dbReference type="ARBA" id="ARBA00049158"/>
    </source>
</evidence>
<keyword evidence="4 8" id="KW-0028">Amino-acid biosynthesis</keyword>
<dbReference type="EC" id="3.1.3.15" evidence="3 8"/>
<proteinExistence type="inferred from homology"/>
<dbReference type="InterPro" id="IPR010140">
    <property type="entry name" value="Histidinol_P_phosphatase_HisJ"/>
</dbReference>
<keyword evidence="11" id="KW-1185">Reference proteome</keyword>
<dbReference type="SUPFAM" id="SSF89550">
    <property type="entry name" value="PHP domain-like"/>
    <property type="match status" value="1"/>
</dbReference>
<feature type="domain" description="Polymerase/histidinol phosphatase N-terminal" evidence="9">
    <location>
        <begin position="2"/>
        <end position="84"/>
    </location>
</feature>
<dbReference type="EMBL" id="CP116341">
    <property type="protein sequence ID" value="WOV83323.1"/>
    <property type="molecule type" value="Genomic_DNA"/>
</dbReference>
<dbReference type="RefSeq" id="WP_323691010.1">
    <property type="nucleotide sequence ID" value="NZ_CP116341.1"/>
</dbReference>
<dbReference type="InterPro" id="IPR003141">
    <property type="entry name" value="Pol/His_phosphatase_N"/>
</dbReference>
<evidence type="ECO:0000256" key="6">
    <source>
        <dbReference type="ARBA" id="ARBA00023102"/>
    </source>
</evidence>
<dbReference type="InterPro" id="IPR016195">
    <property type="entry name" value="Pol/histidinol_Pase-like"/>
</dbReference>
<dbReference type="Gene3D" id="3.20.20.140">
    <property type="entry name" value="Metal-dependent hydrolases"/>
    <property type="match status" value="1"/>
</dbReference>
<reference evidence="10 11" key="1">
    <citation type="submission" date="2023-01" db="EMBL/GenBank/DDBJ databases">
        <title>Sporosarcina sp. nov., isolated from Korean tranditional fermented seafood 'Jeotgal'.</title>
        <authorList>
            <person name="Yang A.-I."/>
        </authorList>
    </citation>
    <scope>NUCLEOTIDE SEQUENCE [LARGE SCALE GENOMIC DNA]</scope>
    <source>
        <strain evidence="10 11">B2O-1</strain>
    </source>
</reference>
<dbReference type="SMART" id="SM00481">
    <property type="entry name" value="POLIIIAc"/>
    <property type="match status" value="1"/>
</dbReference>
<dbReference type="InterPro" id="IPR004013">
    <property type="entry name" value="PHP_dom"/>
</dbReference>
<comment type="pathway">
    <text evidence="1 8">Amino-acid biosynthesis; L-histidine biosynthesis; L-histidine from 5-phospho-alpha-D-ribose 1-diphosphate: step 8/9.</text>
</comment>
<evidence type="ECO:0000256" key="4">
    <source>
        <dbReference type="ARBA" id="ARBA00022605"/>
    </source>
</evidence>
<gene>
    <name evidence="10" type="ORF">PGH26_10340</name>
</gene>
<evidence type="ECO:0000256" key="1">
    <source>
        <dbReference type="ARBA" id="ARBA00004970"/>
    </source>
</evidence>
<protein>
    <recommendedName>
        <fullName evidence="3 8">Histidinol-phosphatase</fullName>
        <shortName evidence="8">HolPase</shortName>
        <ecNumber evidence="3 8">3.1.3.15</ecNumber>
    </recommendedName>
</protein>
<dbReference type="Pfam" id="PF02811">
    <property type="entry name" value="PHP"/>
    <property type="match status" value="1"/>
</dbReference>
<evidence type="ECO:0000256" key="8">
    <source>
        <dbReference type="RuleBase" id="RU366003"/>
    </source>
</evidence>
<comment type="catalytic activity">
    <reaction evidence="7 8">
        <text>L-histidinol phosphate + H2O = L-histidinol + phosphate</text>
        <dbReference type="Rhea" id="RHEA:14465"/>
        <dbReference type="ChEBI" id="CHEBI:15377"/>
        <dbReference type="ChEBI" id="CHEBI:43474"/>
        <dbReference type="ChEBI" id="CHEBI:57699"/>
        <dbReference type="ChEBI" id="CHEBI:57980"/>
        <dbReference type="EC" id="3.1.3.15"/>
    </reaction>
</comment>
<evidence type="ECO:0000259" key="9">
    <source>
        <dbReference type="SMART" id="SM00481"/>
    </source>
</evidence>
<evidence type="ECO:0000313" key="10">
    <source>
        <dbReference type="EMBL" id="WOV83323.1"/>
    </source>
</evidence>
<dbReference type="PANTHER" id="PTHR21039">
    <property type="entry name" value="HISTIDINOL PHOSPHATASE-RELATED"/>
    <property type="match status" value="1"/>
</dbReference>
<evidence type="ECO:0000256" key="5">
    <source>
        <dbReference type="ARBA" id="ARBA00022801"/>
    </source>
</evidence>
<evidence type="ECO:0000256" key="2">
    <source>
        <dbReference type="ARBA" id="ARBA00009152"/>
    </source>
</evidence>
<keyword evidence="6 8" id="KW-0368">Histidine biosynthesis</keyword>
<evidence type="ECO:0000256" key="3">
    <source>
        <dbReference type="ARBA" id="ARBA00013085"/>
    </source>
</evidence>
<name>A0ABZ0KV03_9BACL</name>
<dbReference type="NCBIfam" id="TIGR01856">
    <property type="entry name" value="hisJ_fam"/>
    <property type="match status" value="1"/>
</dbReference>
<organism evidence="10 11">
    <name type="scientific">Sporosarcina jeotgali</name>
    <dbReference type="NCBI Taxonomy" id="3020056"/>
    <lineage>
        <taxon>Bacteria</taxon>
        <taxon>Bacillati</taxon>
        <taxon>Bacillota</taxon>
        <taxon>Bacilli</taxon>
        <taxon>Bacillales</taxon>
        <taxon>Caryophanaceae</taxon>
        <taxon>Sporosarcina</taxon>
    </lineage>
</organism>
<sequence>MFDYHMHTSFSADCDAPPEEMVRAAIQNGLTEICFTDHVDYEYPDKNFIFDYNQHAYKEEIAQLQDRYGSDIQVKRGVEIGVQPHILDSYTKLIRDEEFDFVICSLHTVEKKDLHFGAVFENRTMDEAYDAYYQELLRCIRKFDAYSVLGHVNLIERYAKQAPSYDFHDCLKEIFSEVIPRGKGIEINTSGVRYGLPEAMPHTDILELYKSCGGEILTIGSDAHKPIDVGFDIRKSLQIASDIGFRFVATYDKGEPQFHSIDKLLF</sequence>
<comment type="similarity">
    <text evidence="2 8">Belongs to the PHP hydrolase family. HisK subfamily.</text>
</comment>
<evidence type="ECO:0000313" key="11">
    <source>
        <dbReference type="Proteomes" id="UP001303532"/>
    </source>
</evidence>